<dbReference type="NCBIfam" id="TIGR01071">
    <property type="entry name" value="rplO_bact"/>
    <property type="match status" value="1"/>
</dbReference>
<evidence type="ECO:0000256" key="7">
    <source>
        <dbReference type="SAM" id="MobiDB-lite"/>
    </source>
</evidence>
<evidence type="ECO:0000313" key="9">
    <source>
        <dbReference type="EMBL" id="VEU78029.1"/>
    </source>
</evidence>
<dbReference type="GO" id="GO:0006412">
    <property type="term" value="P:translation"/>
    <property type="evidence" value="ECO:0007669"/>
    <property type="project" value="UniProtKB-UniRule"/>
</dbReference>
<evidence type="ECO:0000313" key="10">
    <source>
        <dbReference type="Proteomes" id="UP000290876"/>
    </source>
</evidence>
<dbReference type="PROSITE" id="PS00475">
    <property type="entry name" value="RIBOSOMAL_L15"/>
    <property type="match status" value="1"/>
</dbReference>
<protein>
    <recommendedName>
        <fullName evidence="5">Large ribosomal subunit protein uL15</fullName>
    </recommendedName>
</protein>
<evidence type="ECO:0000256" key="6">
    <source>
        <dbReference type="RuleBase" id="RU003888"/>
    </source>
</evidence>
<accession>A0A449BA05</accession>
<comment type="function">
    <text evidence="5">Binds to the 23S rRNA.</text>
</comment>
<reference evidence="9 10" key="1">
    <citation type="submission" date="2019-01" db="EMBL/GenBank/DDBJ databases">
        <authorList>
            <consortium name="Pathogen Informatics"/>
        </authorList>
    </citation>
    <scope>NUCLEOTIDE SEQUENCE [LARGE SCALE GENOMIC DNA]</scope>
    <source>
        <strain evidence="9 10">NCTC10184</strain>
    </source>
</reference>
<dbReference type="InterPro" id="IPR030878">
    <property type="entry name" value="Ribosomal_uL15"/>
</dbReference>
<evidence type="ECO:0000256" key="5">
    <source>
        <dbReference type="HAMAP-Rule" id="MF_01341"/>
    </source>
</evidence>
<dbReference type="OrthoDB" id="9810293at2"/>
<dbReference type="InterPro" id="IPR021131">
    <property type="entry name" value="Ribosomal_uL15/eL18"/>
</dbReference>
<dbReference type="RefSeq" id="WP_129622880.1">
    <property type="nucleotide sequence ID" value="NZ_LR215043.1"/>
</dbReference>
<comment type="similarity">
    <text evidence="1 5 6">Belongs to the universal ribosomal protein uL15 family.</text>
</comment>
<dbReference type="Gene3D" id="3.100.10.10">
    <property type="match status" value="1"/>
</dbReference>
<evidence type="ECO:0000259" key="8">
    <source>
        <dbReference type="Pfam" id="PF00828"/>
    </source>
</evidence>
<keyword evidence="2 5" id="KW-0694">RNA-binding</keyword>
<dbReference type="GO" id="GO:0019843">
    <property type="term" value="F:rRNA binding"/>
    <property type="evidence" value="ECO:0007669"/>
    <property type="project" value="UniProtKB-UniRule"/>
</dbReference>
<dbReference type="InterPro" id="IPR001196">
    <property type="entry name" value="Ribosomal_uL15_CS"/>
</dbReference>
<feature type="region of interest" description="Disordered" evidence="7">
    <location>
        <begin position="1"/>
        <end position="55"/>
    </location>
</feature>
<keyword evidence="5" id="KW-0699">rRNA-binding</keyword>
<dbReference type="KEGG" id="mcob:NCTC10184_00248"/>
<dbReference type="HAMAP" id="MF_01341">
    <property type="entry name" value="Ribosomal_uL15"/>
    <property type="match status" value="1"/>
</dbReference>
<feature type="compositionally biased region" description="Basic residues" evidence="7">
    <location>
        <begin position="17"/>
        <end position="28"/>
    </location>
</feature>
<dbReference type="InterPro" id="IPR036227">
    <property type="entry name" value="Ribosomal_uL15/eL18_sf"/>
</dbReference>
<evidence type="ECO:0000256" key="1">
    <source>
        <dbReference type="ARBA" id="ARBA00007320"/>
    </source>
</evidence>
<keyword evidence="4 5" id="KW-0687">Ribonucleoprotein</keyword>
<evidence type="ECO:0000256" key="4">
    <source>
        <dbReference type="ARBA" id="ARBA00023274"/>
    </source>
</evidence>
<comment type="subunit">
    <text evidence="5">Part of the 50S ribosomal subunit.</text>
</comment>
<dbReference type="EMBL" id="LR215043">
    <property type="protein sequence ID" value="VEU78029.1"/>
    <property type="molecule type" value="Genomic_DNA"/>
</dbReference>
<dbReference type="GO" id="GO:0022625">
    <property type="term" value="C:cytosolic large ribosomal subunit"/>
    <property type="evidence" value="ECO:0007669"/>
    <property type="project" value="TreeGrafter"/>
</dbReference>
<dbReference type="Proteomes" id="UP000290876">
    <property type="component" value="Chromosome"/>
</dbReference>
<evidence type="ECO:0000256" key="2">
    <source>
        <dbReference type="ARBA" id="ARBA00022884"/>
    </source>
</evidence>
<feature type="domain" description="Large ribosomal subunit protein uL15/eL18" evidence="8">
    <location>
        <begin position="76"/>
        <end position="143"/>
    </location>
</feature>
<dbReference type="Pfam" id="PF00828">
    <property type="entry name" value="Ribosomal_L27A"/>
    <property type="match status" value="1"/>
</dbReference>
<dbReference type="PANTHER" id="PTHR12934">
    <property type="entry name" value="50S RIBOSOMAL PROTEIN L15"/>
    <property type="match status" value="1"/>
</dbReference>
<sequence length="155" mass="16746">MSVKLHTLKFATGSRPDKHRVGRGHAAGKGKQAGKGQSGQNKRHGHRPGFEGGQTPWFRRIGKRGFNNVNHVEYQIVNLADLERVFADNTTVDLEALFAANLLKRTLPVKLLAKGKLTKKFNVVLHDASESAVKALEANGGSFQPLGLTADNAAA</sequence>
<dbReference type="InterPro" id="IPR005749">
    <property type="entry name" value="Ribosomal_uL15_bac-type"/>
</dbReference>
<name>A0A449BA05_9BACT</name>
<proteinExistence type="inferred from homology"/>
<gene>
    <name evidence="5 9" type="primary">rplO</name>
    <name evidence="9" type="ORF">NCTC10184_00248</name>
</gene>
<evidence type="ECO:0000256" key="3">
    <source>
        <dbReference type="ARBA" id="ARBA00022980"/>
    </source>
</evidence>
<dbReference type="SUPFAM" id="SSF52080">
    <property type="entry name" value="Ribosomal proteins L15p and L18e"/>
    <property type="match status" value="1"/>
</dbReference>
<organism evidence="9 10">
    <name type="scientific">Mycoplasmopsis columbinasalis</name>
    <dbReference type="NCBI Taxonomy" id="114880"/>
    <lineage>
        <taxon>Bacteria</taxon>
        <taxon>Bacillati</taxon>
        <taxon>Mycoplasmatota</taxon>
        <taxon>Mycoplasmoidales</taxon>
        <taxon>Metamycoplasmataceae</taxon>
        <taxon>Mycoplasmopsis</taxon>
    </lineage>
</organism>
<dbReference type="AlphaFoldDB" id="A0A449BA05"/>
<dbReference type="GO" id="GO:0003735">
    <property type="term" value="F:structural constituent of ribosome"/>
    <property type="evidence" value="ECO:0007669"/>
    <property type="project" value="InterPro"/>
</dbReference>
<dbReference type="PANTHER" id="PTHR12934:SF11">
    <property type="entry name" value="LARGE RIBOSOMAL SUBUNIT PROTEIN UL15M"/>
    <property type="match status" value="1"/>
</dbReference>
<keyword evidence="3 5" id="KW-0689">Ribosomal protein</keyword>
<keyword evidence="10" id="KW-1185">Reference proteome</keyword>